<dbReference type="InterPro" id="IPR003439">
    <property type="entry name" value="ABC_transporter-like_ATP-bd"/>
</dbReference>
<dbReference type="CDD" id="cd03230">
    <property type="entry name" value="ABC_DR_subfamily_A"/>
    <property type="match status" value="1"/>
</dbReference>
<dbReference type="GO" id="GO:0005524">
    <property type="term" value="F:ATP binding"/>
    <property type="evidence" value="ECO:0007669"/>
    <property type="project" value="UniProtKB-KW"/>
</dbReference>
<dbReference type="PROSITE" id="PS50893">
    <property type="entry name" value="ABC_TRANSPORTER_2"/>
    <property type="match status" value="1"/>
</dbReference>
<dbReference type="InterPro" id="IPR050763">
    <property type="entry name" value="ABC_transporter_ATP-binding"/>
</dbReference>
<keyword evidence="2" id="KW-0547">Nucleotide-binding</keyword>
<evidence type="ECO:0000256" key="3">
    <source>
        <dbReference type="ARBA" id="ARBA00022840"/>
    </source>
</evidence>
<evidence type="ECO:0000256" key="1">
    <source>
        <dbReference type="ARBA" id="ARBA00022448"/>
    </source>
</evidence>
<sequence length="300" mass="34015">MTQTMISVQNVQKSFKKQQVLKGITFEVKSGEIIALLGENGAGKSTLINIINKIITPSEGNVTLFDDQYNEGQVKNRTGVMLQNNIIIDRLSVKEVIELSRSYYKDPLTFEAAMDIAQLDDQADLLMSKLSGGQQRRLSFALALVGNPDLIFLDEPTANMDSRARYRLWQTIAELKQAGKTIIITSHQLADLEDIATRIFILQDGVIAFDGSIDTLRKIQGEGTIAFRSQLSMDHFKTIQPLTNLFQQDHYYTLITQEVNQVVKQLVPFLDDIQDLSIQQTPLETLFRHFSREDENHEKH</sequence>
<dbReference type="Gene3D" id="3.40.50.300">
    <property type="entry name" value="P-loop containing nucleotide triphosphate hydrolases"/>
    <property type="match status" value="1"/>
</dbReference>
<accession>A0ABY5P557</accession>
<keyword evidence="6" id="KW-1185">Reference proteome</keyword>
<protein>
    <submittedName>
        <fullName evidence="5">ABC transporter ATP-binding protein</fullName>
    </submittedName>
</protein>
<evidence type="ECO:0000313" key="6">
    <source>
        <dbReference type="Proteomes" id="UP001315967"/>
    </source>
</evidence>
<dbReference type="EMBL" id="CP102453">
    <property type="protein sequence ID" value="UUX33877.1"/>
    <property type="molecule type" value="Genomic_DNA"/>
</dbReference>
<evidence type="ECO:0000259" key="4">
    <source>
        <dbReference type="PROSITE" id="PS50893"/>
    </source>
</evidence>
<dbReference type="InterPro" id="IPR017871">
    <property type="entry name" value="ABC_transporter-like_CS"/>
</dbReference>
<keyword evidence="3 5" id="KW-0067">ATP-binding</keyword>
<proteinExistence type="predicted"/>
<reference evidence="5 6" key="1">
    <citation type="submission" date="2022-08" db="EMBL/GenBank/DDBJ databases">
        <title>Aerococcaceae sp. nov isolated from spoiled eye mask.</title>
        <authorList>
            <person name="Zhou G."/>
            <person name="Xie X.-B."/>
            <person name="Shi Q.-S."/>
            <person name="Wang Y.-S."/>
            <person name="Wen X."/>
            <person name="Peng H."/>
            <person name="Yang X.-J."/>
            <person name="Tao H.-B."/>
            <person name="Huang X.-M."/>
        </authorList>
    </citation>
    <scope>NUCLEOTIDE SEQUENCE [LARGE SCALE GENOMIC DNA]</scope>
    <source>
        <strain evidence="6">DM20194951</strain>
    </source>
</reference>
<dbReference type="RefSeq" id="WP_313793380.1">
    <property type="nucleotide sequence ID" value="NZ_CP102453.1"/>
</dbReference>
<gene>
    <name evidence="5" type="ORF">NRE15_13490</name>
</gene>
<organism evidence="5 6">
    <name type="scientific">Fundicoccus culcitae</name>
    <dbReference type="NCBI Taxonomy" id="2969821"/>
    <lineage>
        <taxon>Bacteria</taxon>
        <taxon>Bacillati</taxon>
        <taxon>Bacillota</taxon>
        <taxon>Bacilli</taxon>
        <taxon>Lactobacillales</taxon>
        <taxon>Aerococcaceae</taxon>
        <taxon>Fundicoccus</taxon>
    </lineage>
</organism>
<dbReference type="SMART" id="SM00382">
    <property type="entry name" value="AAA"/>
    <property type="match status" value="1"/>
</dbReference>
<dbReference type="Pfam" id="PF00005">
    <property type="entry name" value="ABC_tran"/>
    <property type="match status" value="1"/>
</dbReference>
<dbReference type="Proteomes" id="UP001315967">
    <property type="component" value="Chromosome"/>
</dbReference>
<evidence type="ECO:0000256" key="2">
    <source>
        <dbReference type="ARBA" id="ARBA00022741"/>
    </source>
</evidence>
<dbReference type="InterPro" id="IPR027417">
    <property type="entry name" value="P-loop_NTPase"/>
</dbReference>
<dbReference type="SUPFAM" id="SSF52540">
    <property type="entry name" value="P-loop containing nucleoside triphosphate hydrolases"/>
    <property type="match status" value="1"/>
</dbReference>
<dbReference type="PANTHER" id="PTHR42711">
    <property type="entry name" value="ABC TRANSPORTER ATP-BINDING PROTEIN"/>
    <property type="match status" value="1"/>
</dbReference>
<dbReference type="InterPro" id="IPR003593">
    <property type="entry name" value="AAA+_ATPase"/>
</dbReference>
<name>A0ABY5P557_9LACT</name>
<feature type="domain" description="ABC transporter" evidence="4">
    <location>
        <begin position="6"/>
        <end position="229"/>
    </location>
</feature>
<evidence type="ECO:0000313" key="5">
    <source>
        <dbReference type="EMBL" id="UUX33877.1"/>
    </source>
</evidence>
<dbReference type="PANTHER" id="PTHR42711:SF17">
    <property type="entry name" value="ABC TRANSPORTER ATP-BINDING PROTEIN"/>
    <property type="match status" value="1"/>
</dbReference>
<dbReference type="PROSITE" id="PS00211">
    <property type="entry name" value="ABC_TRANSPORTER_1"/>
    <property type="match status" value="1"/>
</dbReference>
<keyword evidence="1" id="KW-0813">Transport</keyword>